<organism evidence="2 3">
    <name type="scientific">Pleurodeles waltl</name>
    <name type="common">Iberian ribbed newt</name>
    <dbReference type="NCBI Taxonomy" id="8319"/>
    <lineage>
        <taxon>Eukaryota</taxon>
        <taxon>Metazoa</taxon>
        <taxon>Chordata</taxon>
        <taxon>Craniata</taxon>
        <taxon>Vertebrata</taxon>
        <taxon>Euteleostomi</taxon>
        <taxon>Amphibia</taxon>
        <taxon>Batrachia</taxon>
        <taxon>Caudata</taxon>
        <taxon>Salamandroidea</taxon>
        <taxon>Salamandridae</taxon>
        <taxon>Pleurodelinae</taxon>
        <taxon>Pleurodeles</taxon>
    </lineage>
</organism>
<comment type="caution">
    <text evidence="2">The sequence shown here is derived from an EMBL/GenBank/DDBJ whole genome shotgun (WGS) entry which is preliminary data.</text>
</comment>
<evidence type="ECO:0000313" key="2">
    <source>
        <dbReference type="EMBL" id="KAJ1137654.1"/>
    </source>
</evidence>
<feature type="compositionally biased region" description="Basic and acidic residues" evidence="1">
    <location>
        <begin position="12"/>
        <end position="25"/>
    </location>
</feature>
<dbReference type="EMBL" id="JANPWB010000010">
    <property type="protein sequence ID" value="KAJ1137654.1"/>
    <property type="molecule type" value="Genomic_DNA"/>
</dbReference>
<evidence type="ECO:0000256" key="1">
    <source>
        <dbReference type="SAM" id="MobiDB-lite"/>
    </source>
</evidence>
<protein>
    <submittedName>
        <fullName evidence="2">Uncharacterized protein</fullName>
    </submittedName>
</protein>
<feature type="region of interest" description="Disordered" evidence="1">
    <location>
        <begin position="1"/>
        <end position="73"/>
    </location>
</feature>
<gene>
    <name evidence="2" type="ORF">NDU88_004052</name>
</gene>
<reference evidence="2" key="1">
    <citation type="journal article" date="2022" name="bioRxiv">
        <title>Sequencing and chromosome-scale assembly of the giantPleurodeles waltlgenome.</title>
        <authorList>
            <person name="Brown T."/>
            <person name="Elewa A."/>
            <person name="Iarovenko S."/>
            <person name="Subramanian E."/>
            <person name="Araus A.J."/>
            <person name="Petzold A."/>
            <person name="Susuki M."/>
            <person name="Suzuki K.-i.T."/>
            <person name="Hayashi T."/>
            <person name="Toyoda A."/>
            <person name="Oliveira C."/>
            <person name="Osipova E."/>
            <person name="Leigh N.D."/>
            <person name="Simon A."/>
            <person name="Yun M.H."/>
        </authorList>
    </citation>
    <scope>NUCLEOTIDE SEQUENCE</scope>
    <source>
        <strain evidence="2">20211129_DDA</strain>
        <tissue evidence="2">Liver</tissue>
    </source>
</reference>
<accession>A0AAV7QBH1</accession>
<name>A0AAV7QBH1_PLEWA</name>
<dbReference type="Proteomes" id="UP001066276">
    <property type="component" value="Chromosome 6"/>
</dbReference>
<keyword evidence="3" id="KW-1185">Reference proteome</keyword>
<evidence type="ECO:0000313" key="3">
    <source>
        <dbReference type="Proteomes" id="UP001066276"/>
    </source>
</evidence>
<sequence>MSAPGSKAPRSTGEESRSPPTDGERTFPCPAPTAQEQTLLRPPRELHPTVPASERCEASGRLKHYTTPNNRTNCPAPIPDCQLRSSPSGTLSPAPRPCRRRLSLRLGRGSLFLSRCANTSSGAAILGKDLRHIESGRQLCPAVKAAILDEGAANAPTPYLASERVTVGAIVPQGHNRRQ</sequence>
<dbReference type="AlphaFoldDB" id="A0AAV7QBH1"/>
<proteinExistence type="predicted"/>